<evidence type="ECO:0000313" key="5">
    <source>
        <dbReference type="Proteomes" id="UP000199300"/>
    </source>
</evidence>
<dbReference type="Proteomes" id="UP000199300">
    <property type="component" value="Unassembled WGS sequence"/>
</dbReference>
<keyword evidence="2" id="KW-0012">Acyltransferase</keyword>
<dbReference type="SUPFAM" id="SSF55729">
    <property type="entry name" value="Acyl-CoA N-acyltransferases (Nat)"/>
    <property type="match status" value="1"/>
</dbReference>
<dbReference type="OrthoDB" id="9775804at2"/>
<dbReference type="EMBL" id="FODJ01000002">
    <property type="protein sequence ID" value="SEN89833.1"/>
    <property type="molecule type" value="Genomic_DNA"/>
</dbReference>
<dbReference type="CDD" id="cd04301">
    <property type="entry name" value="NAT_SF"/>
    <property type="match status" value="1"/>
</dbReference>
<dbReference type="InterPro" id="IPR016181">
    <property type="entry name" value="Acyl_CoA_acyltransferase"/>
</dbReference>
<name>A0A1H8KA52_9BACI</name>
<evidence type="ECO:0000256" key="1">
    <source>
        <dbReference type="ARBA" id="ARBA00022679"/>
    </source>
</evidence>
<feature type="domain" description="N-acetyltransferase" evidence="3">
    <location>
        <begin position="2"/>
        <end position="138"/>
    </location>
</feature>
<proteinExistence type="predicted"/>
<dbReference type="AlphaFoldDB" id="A0A1H8KA52"/>
<gene>
    <name evidence="4" type="ORF">SAMN04488134_102224</name>
</gene>
<dbReference type="Gene3D" id="3.40.630.30">
    <property type="match status" value="1"/>
</dbReference>
<dbReference type="InterPro" id="IPR045039">
    <property type="entry name" value="NSI-like"/>
</dbReference>
<reference evidence="4 5" key="1">
    <citation type="submission" date="2016-10" db="EMBL/GenBank/DDBJ databases">
        <authorList>
            <person name="de Groot N.N."/>
        </authorList>
    </citation>
    <scope>NUCLEOTIDE SEQUENCE [LARGE SCALE GENOMIC DNA]</scope>
    <source>
        <strain evidence="4 5">CGMCC 1.10434</strain>
    </source>
</reference>
<keyword evidence="5" id="KW-1185">Reference proteome</keyword>
<accession>A0A1H8KA52</accession>
<dbReference type="RefSeq" id="WP_091495467.1">
    <property type="nucleotide sequence ID" value="NZ_FODJ01000002.1"/>
</dbReference>
<organism evidence="4 5">
    <name type="scientific">Amphibacillus marinus</name>
    <dbReference type="NCBI Taxonomy" id="872970"/>
    <lineage>
        <taxon>Bacteria</taxon>
        <taxon>Bacillati</taxon>
        <taxon>Bacillota</taxon>
        <taxon>Bacilli</taxon>
        <taxon>Bacillales</taxon>
        <taxon>Bacillaceae</taxon>
        <taxon>Amphibacillus</taxon>
    </lineage>
</organism>
<dbReference type="GO" id="GO:0005737">
    <property type="term" value="C:cytoplasm"/>
    <property type="evidence" value="ECO:0007669"/>
    <property type="project" value="TreeGrafter"/>
</dbReference>
<dbReference type="Pfam" id="PF13673">
    <property type="entry name" value="Acetyltransf_10"/>
    <property type="match status" value="1"/>
</dbReference>
<evidence type="ECO:0000313" key="4">
    <source>
        <dbReference type="EMBL" id="SEN89833.1"/>
    </source>
</evidence>
<keyword evidence="1 4" id="KW-0808">Transferase</keyword>
<dbReference type="PANTHER" id="PTHR43626">
    <property type="entry name" value="ACYL-COA N-ACYLTRANSFERASE"/>
    <property type="match status" value="1"/>
</dbReference>
<evidence type="ECO:0000259" key="3">
    <source>
        <dbReference type="PROSITE" id="PS51186"/>
    </source>
</evidence>
<protein>
    <submittedName>
        <fullName evidence="4">Acetyltransferase (GNAT) domain-containing protein</fullName>
    </submittedName>
</protein>
<dbReference type="PROSITE" id="PS51186">
    <property type="entry name" value="GNAT"/>
    <property type="match status" value="1"/>
</dbReference>
<dbReference type="InterPro" id="IPR000182">
    <property type="entry name" value="GNAT_dom"/>
</dbReference>
<sequence>MIILKQTKQLNQDQVLELYNRLGWTAYTSEPEQLMKAIANSLSVVTAWDKDKLVGLIRVVGDGLTIIYIQDILVQPSYQNNGIGTQLIEQILRQFHNVRQKVLLTEEDSRVRHFYQKHQFQSCDQGNIVAFARLENKE</sequence>
<dbReference type="GO" id="GO:0008080">
    <property type="term" value="F:N-acetyltransferase activity"/>
    <property type="evidence" value="ECO:0007669"/>
    <property type="project" value="InterPro"/>
</dbReference>
<dbReference type="STRING" id="872970.SAMN04488134_102224"/>
<evidence type="ECO:0000256" key="2">
    <source>
        <dbReference type="ARBA" id="ARBA00023315"/>
    </source>
</evidence>
<dbReference type="PANTHER" id="PTHR43626:SF4">
    <property type="entry name" value="GCN5-RELATED N-ACETYLTRANSFERASE 2, CHLOROPLASTIC"/>
    <property type="match status" value="1"/>
</dbReference>